<feature type="transmembrane region" description="Helical" evidence="8">
    <location>
        <begin position="285"/>
        <end position="303"/>
    </location>
</feature>
<dbReference type="GO" id="GO:0005886">
    <property type="term" value="C:plasma membrane"/>
    <property type="evidence" value="ECO:0007669"/>
    <property type="project" value="UniProtKB-SubCell"/>
</dbReference>
<dbReference type="Pfam" id="PF01594">
    <property type="entry name" value="AI-2E_transport"/>
    <property type="match status" value="1"/>
</dbReference>
<feature type="transmembrane region" description="Helical" evidence="8">
    <location>
        <begin position="201"/>
        <end position="222"/>
    </location>
</feature>
<evidence type="ECO:0000256" key="3">
    <source>
        <dbReference type="ARBA" id="ARBA00022448"/>
    </source>
</evidence>
<evidence type="ECO:0000313" key="10">
    <source>
        <dbReference type="Proteomes" id="UP000622552"/>
    </source>
</evidence>
<feature type="transmembrane region" description="Helical" evidence="8">
    <location>
        <begin position="120"/>
        <end position="142"/>
    </location>
</feature>
<evidence type="ECO:0000313" key="9">
    <source>
        <dbReference type="EMBL" id="MBG6139418.1"/>
    </source>
</evidence>
<evidence type="ECO:0000256" key="5">
    <source>
        <dbReference type="ARBA" id="ARBA00022692"/>
    </source>
</evidence>
<evidence type="ECO:0000256" key="2">
    <source>
        <dbReference type="ARBA" id="ARBA00009773"/>
    </source>
</evidence>
<feature type="transmembrane region" description="Helical" evidence="8">
    <location>
        <begin position="63"/>
        <end position="81"/>
    </location>
</feature>
<evidence type="ECO:0000256" key="1">
    <source>
        <dbReference type="ARBA" id="ARBA00004651"/>
    </source>
</evidence>
<dbReference type="Proteomes" id="UP000622552">
    <property type="component" value="Unassembled WGS sequence"/>
</dbReference>
<keyword evidence="3" id="KW-0813">Transport</keyword>
<comment type="caution">
    <text evidence="9">The sequence shown here is derived from an EMBL/GenBank/DDBJ whole genome shotgun (WGS) entry which is preliminary data.</text>
</comment>
<dbReference type="GO" id="GO:0055085">
    <property type="term" value="P:transmembrane transport"/>
    <property type="evidence" value="ECO:0007669"/>
    <property type="project" value="TreeGrafter"/>
</dbReference>
<evidence type="ECO:0000256" key="8">
    <source>
        <dbReference type="SAM" id="Phobius"/>
    </source>
</evidence>
<evidence type="ECO:0000256" key="4">
    <source>
        <dbReference type="ARBA" id="ARBA00022475"/>
    </source>
</evidence>
<evidence type="ECO:0000256" key="6">
    <source>
        <dbReference type="ARBA" id="ARBA00022989"/>
    </source>
</evidence>
<sequence>MKGWGSRALSAWESMRAPVRAAAERRDQEFTPPPLPMVVEPVPEVEVSPDQEVSRGIRIAAAWSWRLLLIGAAGYFVLILVGRLSAIVIPIIVALLLSALLTPLVGWLRRARLPGSLATAIALIAGIAAIVGVLTAVIQQFVSGFPLLTKKAAEGIEQIQDYLKTGPLHMTDHQLNQMLDTVRTWLVGNKDNLTENAVSTFVTTAHVLTGMLLVLFVTFFFLRDGQRIWTFLVGLFPVRARESLGGAGQAAWRTLVAYVRATVLVAFIDGVGIGMAVWLLGVPQFALPLGALVFLGAFIPIIGATLTGAIAVLVAFVIKGPFTALLVFAAVIAVQQLEGHVLQPLIMGRAVAIHPLAVIVAIGAGLVLAGIVGALVAVPLVATLNTGIRYIVGRNVVLTEMEEDTG</sequence>
<feature type="transmembrane region" description="Helical" evidence="8">
    <location>
        <begin position="87"/>
        <end position="108"/>
    </location>
</feature>
<protein>
    <submittedName>
        <fullName evidence="9">Putative PurR-regulated permease PerM</fullName>
    </submittedName>
</protein>
<keyword evidence="4" id="KW-1003">Cell membrane</keyword>
<feature type="transmembrane region" description="Helical" evidence="8">
    <location>
        <begin position="310"/>
        <end position="333"/>
    </location>
</feature>
<reference evidence="9" key="1">
    <citation type="submission" date="2020-11" db="EMBL/GenBank/DDBJ databases">
        <title>Sequencing the genomes of 1000 actinobacteria strains.</title>
        <authorList>
            <person name="Klenk H.-P."/>
        </authorList>
    </citation>
    <scope>NUCLEOTIDE SEQUENCE</scope>
    <source>
        <strain evidence="9">DSM 45356</strain>
    </source>
</reference>
<comment type="subcellular location">
    <subcellularLocation>
        <location evidence="1">Cell membrane</location>
        <topology evidence="1">Multi-pass membrane protein</topology>
    </subcellularLocation>
</comment>
<feature type="transmembrane region" description="Helical" evidence="8">
    <location>
        <begin position="353"/>
        <end position="381"/>
    </location>
</feature>
<name>A0A8J7GM77_9ACTN</name>
<keyword evidence="5 8" id="KW-0812">Transmembrane</keyword>
<dbReference type="InterPro" id="IPR002549">
    <property type="entry name" value="AI-2E-like"/>
</dbReference>
<proteinExistence type="inferred from homology"/>
<dbReference type="PANTHER" id="PTHR21716">
    <property type="entry name" value="TRANSMEMBRANE PROTEIN"/>
    <property type="match status" value="1"/>
</dbReference>
<keyword evidence="6 8" id="KW-1133">Transmembrane helix</keyword>
<dbReference type="EMBL" id="JADOUF010000001">
    <property type="protein sequence ID" value="MBG6139418.1"/>
    <property type="molecule type" value="Genomic_DNA"/>
</dbReference>
<evidence type="ECO:0000256" key="7">
    <source>
        <dbReference type="ARBA" id="ARBA00023136"/>
    </source>
</evidence>
<organism evidence="9 10">
    <name type="scientific">Longispora fulva</name>
    <dbReference type="NCBI Taxonomy" id="619741"/>
    <lineage>
        <taxon>Bacteria</taxon>
        <taxon>Bacillati</taxon>
        <taxon>Actinomycetota</taxon>
        <taxon>Actinomycetes</taxon>
        <taxon>Micromonosporales</taxon>
        <taxon>Micromonosporaceae</taxon>
        <taxon>Longispora</taxon>
    </lineage>
</organism>
<comment type="similarity">
    <text evidence="2">Belongs to the autoinducer-2 exporter (AI-2E) (TC 2.A.86) family.</text>
</comment>
<feature type="transmembrane region" description="Helical" evidence="8">
    <location>
        <begin position="257"/>
        <end position="279"/>
    </location>
</feature>
<accession>A0A8J7GM77</accession>
<dbReference type="AlphaFoldDB" id="A0A8J7GM77"/>
<gene>
    <name evidence="9" type="ORF">IW245_005612</name>
</gene>
<dbReference type="PANTHER" id="PTHR21716:SF53">
    <property type="entry name" value="PERMEASE PERM-RELATED"/>
    <property type="match status" value="1"/>
</dbReference>
<keyword evidence="7 8" id="KW-0472">Membrane</keyword>
<keyword evidence="10" id="KW-1185">Reference proteome</keyword>
<dbReference type="RefSeq" id="WP_197006076.1">
    <property type="nucleotide sequence ID" value="NZ_BONS01000012.1"/>
</dbReference>